<dbReference type="Pfam" id="PF01909">
    <property type="entry name" value="NTP_transf_2"/>
    <property type="match status" value="1"/>
</dbReference>
<dbReference type="CDD" id="cd05403">
    <property type="entry name" value="NT_KNTase_like"/>
    <property type="match status" value="1"/>
</dbReference>
<dbReference type="Gene3D" id="3.30.460.10">
    <property type="entry name" value="Beta Polymerase, domain 2"/>
    <property type="match status" value="1"/>
</dbReference>
<dbReference type="RefSeq" id="WP_013678911.1">
    <property type="nucleotide sequence ID" value="NC_015315.1"/>
</dbReference>
<proteinExistence type="predicted"/>
<dbReference type="AlphaFoldDB" id="F2L126"/>
<keyword evidence="3" id="KW-1185">Reference proteome</keyword>
<dbReference type="OrthoDB" id="27807at2157"/>
<dbReference type="GO" id="GO:0016779">
    <property type="term" value="F:nucleotidyltransferase activity"/>
    <property type="evidence" value="ECO:0007669"/>
    <property type="project" value="InterPro"/>
</dbReference>
<reference evidence="2 3" key="1">
    <citation type="journal article" date="2011" name="J. Bacteriol.">
        <title>Complete genome sequence of the thermoacidophilic crenarchaeon Thermoproteus uzoniensis 768-20.</title>
        <authorList>
            <person name="Mardanov A.V."/>
            <person name="Gumerov V.M."/>
            <person name="Beletsky A.V."/>
            <person name="Prokofeva M.I."/>
            <person name="Bonch-Osmolovskaya E.A."/>
            <person name="Ravin N.V."/>
            <person name="Skryabin K.G."/>
        </authorList>
    </citation>
    <scope>NUCLEOTIDE SEQUENCE [LARGE SCALE GENOMIC DNA]</scope>
    <source>
        <strain evidence="2 3">768-20</strain>
    </source>
</reference>
<dbReference type="HOGENOM" id="CLU_130257_9_1_2"/>
<evidence type="ECO:0000313" key="2">
    <source>
        <dbReference type="EMBL" id="AEA11575.1"/>
    </source>
</evidence>
<dbReference type="GeneID" id="10359624"/>
<organism evidence="2 3">
    <name type="scientific">Thermoproteus uzoniensis (strain 768-20)</name>
    <dbReference type="NCBI Taxonomy" id="999630"/>
    <lineage>
        <taxon>Archaea</taxon>
        <taxon>Thermoproteota</taxon>
        <taxon>Thermoprotei</taxon>
        <taxon>Thermoproteales</taxon>
        <taxon>Thermoproteaceae</taxon>
        <taxon>Thermoproteus</taxon>
    </lineage>
</organism>
<evidence type="ECO:0000259" key="1">
    <source>
        <dbReference type="Pfam" id="PF01909"/>
    </source>
</evidence>
<dbReference type="SUPFAM" id="SSF81301">
    <property type="entry name" value="Nucleotidyltransferase"/>
    <property type="match status" value="1"/>
</dbReference>
<dbReference type="STRING" id="999630.TUZN_0070"/>
<dbReference type="eggNOG" id="arCOG01200">
    <property type="taxonomic scope" value="Archaea"/>
</dbReference>
<dbReference type="PANTHER" id="PTHR43449">
    <property type="entry name" value="NUCLEOTIDYLTRANSFERASE"/>
    <property type="match status" value="1"/>
</dbReference>
<protein>
    <submittedName>
        <fullName evidence="2">DNA polymerase, beta domain protein region</fullName>
    </submittedName>
</protein>
<dbReference type="InterPro" id="IPR043519">
    <property type="entry name" value="NT_sf"/>
</dbReference>
<dbReference type="InterPro" id="IPR002934">
    <property type="entry name" value="Polymerase_NTP_transf_dom"/>
</dbReference>
<gene>
    <name evidence="2" type="ordered locus">TUZN_0070</name>
</gene>
<accession>F2L126</accession>
<name>F2L126_THEU7</name>
<sequence length="119" mass="13010">MVWEILAERVRQYPERFARCVEAIVGRYGGRVSVFLFGSRALGVHGQASDYDLFVVVPGYADYFDEAAELRRLCRGVPVDIVLFSADELVVDGVVAQMLRGCKTIHDGLSLGLCPGGTA</sequence>
<dbReference type="Proteomes" id="UP000008138">
    <property type="component" value="Chromosome"/>
</dbReference>
<dbReference type="KEGG" id="tuz:TUZN_0070"/>
<dbReference type="EMBL" id="CP002590">
    <property type="protein sequence ID" value="AEA11575.1"/>
    <property type="molecule type" value="Genomic_DNA"/>
</dbReference>
<dbReference type="PANTHER" id="PTHR43449:SF3">
    <property type="entry name" value="POLYMERASE NUCLEOTIDYL TRANSFERASE DOMAIN-CONTAINING PROTEIN"/>
    <property type="match status" value="1"/>
</dbReference>
<reference key="2">
    <citation type="submission" date="2011-03" db="EMBL/GenBank/DDBJ databases">
        <title>Complete genome sequence of the thermoacidophilic crenarchaeon Thermoproteus uzoniensis 768-20.</title>
        <authorList>
            <person name="Mardanov A.V."/>
            <person name="Gumerov V.M."/>
            <person name="Beletsky A.V."/>
            <person name="Prokofeva M.I."/>
            <person name="Bonch-Osmolovskaya E.A."/>
            <person name="Ravin N.V."/>
            <person name="Skryabin K.G."/>
        </authorList>
    </citation>
    <scope>NUCLEOTIDE SEQUENCE</scope>
    <source>
        <strain>768-20</strain>
    </source>
</reference>
<evidence type="ECO:0000313" key="3">
    <source>
        <dbReference type="Proteomes" id="UP000008138"/>
    </source>
</evidence>
<feature type="domain" description="Polymerase nucleotidyl transferase" evidence="1">
    <location>
        <begin position="25"/>
        <end position="86"/>
    </location>
</feature>